<feature type="chain" id="PRO_5040415834" evidence="1">
    <location>
        <begin position="22"/>
        <end position="221"/>
    </location>
</feature>
<dbReference type="PANTHER" id="PTHR11008:SF41">
    <property type="entry name" value="RE70318P"/>
    <property type="match status" value="1"/>
</dbReference>
<dbReference type="Pfam" id="PF06585">
    <property type="entry name" value="JHBP"/>
    <property type="match status" value="1"/>
</dbReference>
<dbReference type="OrthoDB" id="8118208at2759"/>
<evidence type="ECO:0000313" key="2">
    <source>
        <dbReference type="EMBL" id="KAJ6616946.1"/>
    </source>
</evidence>
<dbReference type="EMBL" id="WJQU01004372">
    <property type="protein sequence ID" value="KAJ6616946.1"/>
    <property type="molecule type" value="Genomic_DNA"/>
</dbReference>
<name>A0A9Q0RS29_9DIPT</name>
<dbReference type="Gene3D" id="3.15.10.30">
    <property type="entry name" value="Haemolymph juvenile hormone binding protein"/>
    <property type="match status" value="1"/>
</dbReference>
<proteinExistence type="predicted"/>
<dbReference type="Proteomes" id="UP001151699">
    <property type="component" value="Unassembled WGS sequence"/>
</dbReference>
<dbReference type="AlphaFoldDB" id="A0A9Q0RS29"/>
<keyword evidence="1" id="KW-0732">Signal</keyword>
<dbReference type="PANTHER" id="PTHR11008">
    <property type="entry name" value="PROTEIN TAKEOUT-LIKE PROTEIN"/>
    <property type="match status" value="1"/>
</dbReference>
<dbReference type="SMART" id="SM00700">
    <property type="entry name" value="JHBP"/>
    <property type="match status" value="1"/>
</dbReference>
<organism evidence="2 3">
    <name type="scientific">Pseudolycoriella hygida</name>
    <dbReference type="NCBI Taxonomy" id="35572"/>
    <lineage>
        <taxon>Eukaryota</taxon>
        <taxon>Metazoa</taxon>
        <taxon>Ecdysozoa</taxon>
        <taxon>Arthropoda</taxon>
        <taxon>Hexapoda</taxon>
        <taxon>Insecta</taxon>
        <taxon>Pterygota</taxon>
        <taxon>Neoptera</taxon>
        <taxon>Endopterygota</taxon>
        <taxon>Diptera</taxon>
        <taxon>Nematocera</taxon>
        <taxon>Sciaroidea</taxon>
        <taxon>Sciaridae</taxon>
        <taxon>Pseudolycoriella</taxon>
    </lineage>
</organism>
<feature type="signal peptide" evidence="1">
    <location>
        <begin position="1"/>
        <end position="21"/>
    </location>
</feature>
<evidence type="ECO:0000313" key="3">
    <source>
        <dbReference type="Proteomes" id="UP001151699"/>
    </source>
</evidence>
<reference evidence="2" key="1">
    <citation type="submission" date="2022-07" db="EMBL/GenBank/DDBJ databases">
        <authorList>
            <person name="Trinca V."/>
            <person name="Uliana J.V.C."/>
            <person name="Torres T.T."/>
            <person name="Ward R.J."/>
            <person name="Monesi N."/>
        </authorList>
    </citation>
    <scope>NUCLEOTIDE SEQUENCE</scope>
    <source>
        <strain evidence="2">HSMRA1968</strain>
        <tissue evidence="2">Whole embryos</tissue>
    </source>
</reference>
<comment type="caution">
    <text evidence="2">The sequence shown here is derived from an EMBL/GenBank/DDBJ whole genome shotgun (WGS) entry which is preliminary data.</text>
</comment>
<feature type="non-terminal residue" evidence="2">
    <location>
        <position position="1"/>
    </location>
</feature>
<dbReference type="GO" id="GO:0005615">
    <property type="term" value="C:extracellular space"/>
    <property type="evidence" value="ECO:0007669"/>
    <property type="project" value="TreeGrafter"/>
</dbReference>
<sequence>MFDCEMISKMILFVVIVQTSAHICHQTDPNISECLVPAIHDFRSKFKTGKWTEHTQEKSMDPLYFDAVTFGNGNSIKLKFTDVVISGLTSFTIKSLQPDLDRLTMDADVDFDYLIDHGYYDISLFGFIKLKGKFHGKYPKFSAKLHMEGEKFLKHGVEYFKFKTFNVKTEKVLSNLYGSNFFDTMLIRMAYPFVESTMSDSITKKLNEGIVKYPLVNYLPQ</sequence>
<evidence type="ECO:0000256" key="1">
    <source>
        <dbReference type="SAM" id="SignalP"/>
    </source>
</evidence>
<protein>
    <submittedName>
        <fullName evidence="2">Uncharacterized protein</fullName>
    </submittedName>
</protein>
<dbReference type="InterPro" id="IPR038606">
    <property type="entry name" value="To_sf"/>
</dbReference>
<keyword evidence="3" id="KW-1185">Reference proteome</keyword>
<accession>A0A9Q0RS29</accession>
<dbReference type="InterPro" id="IPR010562">
    <property type="entry name" value="Haemolymph_juvenile_hormone-bd"/>
</dbReference>
<gene>
    <name evidence="2" type="ORF">Bhyg_17891</name>
</gene>